<proteinExistence type="predicted"/>
<name>A0ABV7JHK5_9GAMM</name>
<dbReference type="Gene3D" id="3.40.30.10">
    <property type="entry name" value="Glutaredoxin"/>
    <property type="match status" value="1"/>
</dbReference>
<keyword evidence="2" id="KW-0560">Oxidoreductase</keyword>
<dbReference type="InterPro" id="IPR036249">
    <property type="entry name" value="Thioredoxin-like_sf"/>
</dbReference>
<dbReference type="EMBL" id="JBHRTS010000010">
    <property type="protein sequence ID" value="MFC3195713.1"/>
    <property type="molecule type" value="Genomic_DNA"/>
</dbReference>
<dbReference type="InterPro" id="IPR004045">
    <property type="entry name" value="Glutathione_S-Trfase_N"/>
</dbReference>
<dbReference type="SFLD" id="SFLDG01206">
    <property type="entry name" value="Xi.1"/>
    <property type="match status" value="1"/>
</dbReference>
<dbReference type="PANTHER" id="PTHR32419">
    <property type="entry name" value="GLUTATHIONYL-HYDROQUINONE REDUCTASE"/>
    <property type="match status" value="1"/>
</dbReference>
<comment type="caution">
    <text evidence="2">The sequence shown here is derived from an EMBL/GenBank/DDBJ whole genome shotgun (WGS) entry which is preliminary data.</text>
</comment>
<dbReference type="InterPro" id="IPR010987">
    <property type="entry name" value="Glutathione-S-Trfase_C-like"/>
</dbReference>
<dbReference type="PANTHER" id="PTHR32419:SF6">
    <property type="entry name" value="GLUTATHIONE S-TRANSFERASE OMEGA-LIKE 1-RELATED"/>
    <property type="match status" value="1"/>
</dbReference>
<dbReference type="Gene3D" id="1.20.1050.10">
    <property type="match status" value="1"/>
</dbReference>
<reference evidence="3" key="1">
    <citation type="journal article" date="2019" name="Int. J. Syst. Evol. Microbiol.">
        <title>The Global Catalogue of Microorganisms (GCM) 10K type strain sequencing project: providing services to taxonomists for standard genome sequencing and annotation.</title>
        <authorList>
            <consortium name="The Broad Institute Genomics Platform"/>
            <consortium name="The Broad Institute Genome Sequencing Center for Infectious Disease"/>
            <person name="Wu L."/>
            <person name="Ma J."/>
        </authorList>
    </citation>
    <scope>NUCLEOTIDE SEQUENCE [LARGE SCALE GENOMIC DNA]</scope>
    <source>
        <strain evidence="3">KCTC 42953</strain>
    </source>
</reference>
<dbReference type="GO" id="GO:0016491">
    <property type="term" value="F:oxidoreductase activity"/>
    <property type="evidence" value="ECO:0007669"/>
    <property type="project" value="UniProtKB-KW"/>
</dbReference>
<evidence type="ECO:0000313" key="3">
    <source>
        <dbReference type="Proteomes" id="UP001595533"/>
    </source>
</evidence>
<dbReference type="PROSITE" id="PS50405">
    <property type="entry name" value="GST_CTER"/>
    <property type="match status" value="1"/>
</dbReference>
<dbReference type="SFLD" id="SFLDG01148">
    <property type="entry name" value="Xi_(cytGST)"/>
    <property type="match status" value="1"/>
</dbReference>
<dbReference type="InterPro" id="IPR047047">
    <property type="entry name" value="GST_Omega-like_C"/>
</dbReference>
<gene>
    <name evidence="2" type="ORF">ACFODZ_15770</name>
</gene>
<organism evidence="2 3">
    <name type="scientific">Marinicella sediminis</name>
    <dbReference type="NCBI Taxonomy" id="1792834"/>
    <lineage>
        <taxon>Bacteria</taxon>
        <taxon>Pseudomonadati</taxon>
        <taxon>Pseudomonadota</taxon>
        <taxon>Gammaproteobacteria</taxon>
        <taxon>Lysobacterales</taxon>
        <taxon>Marinicellaceae</taxon>
        <taxon>Marinicella</taxon>
    </lineage>
</organism>
<dbReference type="SUPFAM" id="SSF52833">
    <property type="entry name" value="Thioredoxin-like"/>
    <property type="match status" value="1"/>
</dbReference>
<dbReference type="CDD" id="cd03190">
    <property type="entry name" value="GST_C_Omega_like"/>
    <property type="match status" value="1"/>
</dbReference>
<dbReference type="RefSeq" id="WP_077412498.1">
    <property type="nucleotide sequence ID" value="NZ_JBHRTS010000010.1"/>
</dbReference>
<dbReference type="InterPro" id="IPR040079">
    <property type="entry name" value="Glutathione_S-Trfase"/>
</dbReference>
<accession>A0ABV7JHK5</accession>
<feature type="domain" description="GST C-terminal" evidence="1">
    <location>
        <begin position="174"/>
        <end position="298"/>
    </location>
</feature>
<dbReference type="PIRSF" id="PIRSF015753">
    <property type="entry name" value="GST"/>
    <property type="match status" value="1"/>
</dbReference>
<dbReference type="Pfam" id="PF13410">
    <property type="entry name" value="GST_C_2"/>
    <property type="match status" value="1"/>
</dbReference>
<keyword evidence="3" id="KW-1185">Reference proteome</keyword>
<dbReference type="Pfam" id="PF13409">
    <property type="entry name" value="GST_N_2"/>
    <property type="match status" value="1"/>
</dbReference>
<sequence>MGLLIQGVWHDQWYNTGDHDGEFKRSASQFRHFVTADGSPGPTGDGGFKAEAGRYHLYVSLACPWAHRTLIYRKLKGLEKIIGVSVVDYVMKEHGWTFQATDPADDFVGDQQLNHQFMHQVYTQADPAYSGRVTVPVLWDRKHNTIVSNESADIIRMFNSAFDDLGAENLDFYPLHLQDDIDAINERVYQDINNGVYKAGFATTQHAYEGNVRKLFAALEWVEELLNSRRYLTGDELTEADWRLFTTLVRFDAVYVGHFKCNLKRIADFPNLSGYLRELYQMPGIAETVNLRHIKKHYYMSHETINPTAVVPAGPDIDWLEPHDRN</sequence>
<evidence type="ECO:0000313" key="2">
    <source>
        <dbReference type="EMBL" id="MFC3195713.1"/>
    </source>
</evidence>
<evidence type="ECO:0000259" key="1">
    <source>
        <dbReference type="PROSITE" id="PS50405"/>
    </source>
</evidence>
<protein>
    <submittedName>
        <fullName evidence="2">Glutathione S-transferase family protein</fullName>
        <ecNumber evidence="2">1.8.5.-</ecNumber>
    </submittedName>
</protein>
<dbReference type="EC" id="1.8.5.-" evidence="2"/>
<dbReference type="SFLD" id="SFLDS00019">
    <property type="entry name" value="Glutathione_Transferase_(cytos"/>
    <property type="match status" value="1"/>
</dbReference>
<dbReference type="SUPFAM" id="SSF47616">
    <property type="entry name" value="GST C-terminal domain-like"/>
    <property type="match status" value="1"/>
</dbReference>
<dbReference type="Proteomes" id="UP001595533">
    <property type="component" value="Unassembled WGS sequence"/>
</dbReference>
<dbReference type="InterPro" id="IPR016639">
    <property type="entry name" value="GST_Omega/GSH"/>
</dbReference>
<dbReference type="InterPro" id="IPR036282">
    <property type="entry name" value="Glutathione-S-Trfase_C_sf"/>
</dbReference>